<dbReference type="EMBL" id="JBHTKA010000007">
    <property type="protein sequence ID" value="MFD1001210.1"/>
    <property type="molecule type" value="Genomic_DNA"/>
</dbReference>
<keyword evidence="3" id="KW-1185">Reference proteome</keyword>
<comment type="caution">
    <text evidence="2">The sequence shown here is derived from an EMBL/GenBank/DDBJ whole genome shotgun (WGS) entry which is preliminary data.</text>
</comment>
<evidence type="ECO:0000313" key="3">
    <source>
        <dbReference type="Proteomes" id="UP001597112"/>
    </source>
</evidence>
<name>A0ABW3K5A4_9BACT</name>
<feature type="transmembrane region" description="Helical" evidence="1">
    <location>
        <begin position="12"/>
        <end position="29"/>
    </location>
</feature>
<evidence type="ECO:0000313" key="2">
    <source>
        <dbReference type="EMBL" id="MFD1001210.1"/>
    </source>
</evidence>
<protein>
    <submittedName>
        <fullName evidence="2">Uncharacterized protein</fullName>
    </submittedName>
</protein>
<proteinExistence type="predicted"/>
<gene>
    <name evidence="2" type="ORF">ACFQ21_17915</name>
</gene>
<keyword evidence="1" id="KW-1133">Transmembrane helix</keyword>
<reference evidence="3" key="1">
    <citation type="journal article" date="2019" name="Int. J. Syst. Evol. Microbiol.">
        <title>The Global Catalogue of Microorganisms (GCM) 10K type strain sequencing project: providing services to taxonomists for standard genome sequencing and annotation.</title>
        <authorList>
            <consortium name="The Broad Institute Genomics Platform"/>
            <consortium name="The Broad Institute Genome Sequencing Center for Infectious Disease"/>
            <person name="Wu L."/>
            <person name="Ma J."/>
        </authorList>
    </citation>
    <scope>NUCLEOTIDE SEQUENCE [LARGE SCALE GENOMIC DNA]</scope>
    <source>
        <strain evidence="3">CCUG 58938</strain>
    </source>
</reference>
<evidence type="ECO:0000256" key="1">
    <source>
        <dbReference type="SAM" id="Phobius"/>
    </source>
</evidence>
<dbReference type="Proteomes" id="UP001597112">
    <property type="component" value="Unassembled WGS sequence"/>
</dbReference>
<accession>A0ABW3K5A4</accession>
<keyword evidence="1" id="KW-0812">Transmembrane</keyword>
<dbReference type="RefSeq" id="WP_377580661.1">
    <property type="nucleotide sequence ID" value="NZ_JBHTKA010000007.1"/>
</dbReference>
<sequence length="177" mass="20681">MKAFIIKYKYTIIYWLVVTSILLIFAPMQRADYLEADIHKFKDEYFISALFWIWGVICVLWLIMLCINTKSIKTSFVSLLYVSFITACLLFIFKDVLLGGILFINKLYKRDSTQKKYTVIQVTREEQSGLFLFDLENQAAASDDKLREKLYRPELKPQDTLTLPVDIGLLGITFPHE</sequence>
<keyword evidence="1" id="KW-0472">Membrane</keyword>
<feature type="transmembrane region" description="Helical" evidence="1">
    <location>
        <begin position="49"/>
        <end position="67"/>
    </location>
</feature>
<organism evidence="2 3">
    <name type="scientific">Ohtaekwangia kribbensis</name>
    <dbReference type="NCBI Taxonomy" id="688913"/>
    <lineage>
        <taxon>Bacteria</taxon>
        <taxon>Pseudomonadati</taxon>
        <taxon>Bacteroidota</taxon>
        <taxon>Cytophagia</taxon>
        <taxon>Cytophagales</taxon>
        <taxon>Fulvivirgaceae</taxon>
        <taxon>Ohtaekwangia</taxon>
    </lineage>
</organism>
<feature type="transmembrane region" description="Helical" evidence="1">
    <location>
        <begin position="79"/>
        <end position="104"/>
    </location>
</feature>